<dbReference type="SUPFAM" id="SSF52309">
    <property type="entry name" value="N-(deoxy)ribosyltransferase-like"/>
    <property type="match status" value="1"/>
</dbReference>
<dbReference type="RefSeq" id="WP_163633209.1">
    <property type="nucleotide sequence ID" value="NZ_JAAAMI010000001.1"/>
</dbReference>
<evidence type="ECO:0000313" key="2">
    <source>
        <dbReference type="Proteomes" id="UP000468707"/>
    </source>
</evidence>
<accession>A0A6I5KPJ9</accession>
<name>A0A6I5KPJ9_9FLAO</name>
<dbReference type="AlphaFoldDB" id="A0A6I5KPJ9"/>
<evidence type="ECO:0000313" key="1">
    <source>
        <dbReference type="EMBL" id="NDV42477.1"/>
    </source>
</evidence>
<proteinExistence type="predicted"/>
<gene>
    <name evidence="1" type="ORF">GTK07_03990</name>
</gene>
<dbReference type="Gene3D" id="3.40.50.450">
    <property type="match status" value="1"/>
</dbReference>
<sequence>MNKSSEPKQMKTKKTCFIVSPLGKDNSDTRRAADGLINSVIRPLLIELDFEVIAPHEIDNPGSITTQIIKHLLNAELVIANLTELNPNVMYELAVRHAKRLPVVSVVQTGTILPFDIATERTIFFNNDMAGVIELKSKLQKMVLEAVQEKEPDNPIYRVVKSQIMQEVVSAKSDDVQSYILNRLEEMSMQMNRIYSRVREPNVNESLRGFSSTIEVKAEDTESEKDKIISTVFSSGRVMRASIPKSAKDGKLSFDVDFETRNDLRRSVDALVEAGYEVKTRLN</sequence>
<comment type="caution">
    <text evidence="1">The sequence shown here is derived from an EMBL/GenBank/DDBJ whole genome shotgun (WGS) entry which is preliminary data.</text>
</comment>
<dbReference type="Proteomes" id="UP000468707">
    <property type="component" value="Unassembled WGS sequence"/>
</dbReference>
<organism evidence="1 2">
    <name type="scientific">Flagellimonas sediminis</name>
    <dbReference type="NCBI Taxonomy" id="2696468"/>
    <lineage>
        <taxon>Bacteria</taxon>
        <taxon>Pseudomonadati</taxon>
        <taxon>Bacteroidota</taxon>
        <taxon>Flavobacteriia</taxon>
        <taxon>Flavobacteriales</taxon>
        <taxon>Flavobacteriaceae</taxon>
        <taxon>Flagellimonas</taxon>
    </lineage>
</organism>
<keyword evidence="2" id="KW-1185">Reference proteome</keyword>
<dbReference type="EMBL" id="JAAAMI010000001">
    <property type="protein sequence ID" value="NDV42477.1"/>
    <property type="molecule type" value="Genomic_DNA"/>
</dbReference>
<protein>
    <submittedName>
        <fullName evidence="1">Uncharacterized protein</fullName>
    </submittedName>
</protein>
<reference evidence="1 2" key="1">
    <citation type="submission" date="2020-01" db="EMBL/GenBank/DDBJ databases">
        <title>Muricauda sediminis sp.nov. 40Bstr401.</title>
        <authorList>
            <person name="Xue Z."/>
            <person name="Zhu S."/>
            <person name="Ren N."/>
            <person name="Chen T."/>
            <person name="Chen X."/>
            <person name="Chen J."/>
            <person name="Yang J."/>
        </authorList>
    </citation>
    <scope>NUCLEOTIDE SEQUENCE [LARGE SCALE GENOMIC DNA]</scope>
    <source>
        <strain evidence="1 2">40Bstr401</strain>
    </source>
</reference>